<dbReference type="eggNOG" id="ENOG502RH15">
    <property type="taxonomic scope" value="Eukaryota"/>
</dbReference>
<dbReference type="KEGG" id="pif:PITG_09172"/>
<name>D0NBV2_PHYIT</name>
<dbReference type="InParanoid" id="D0NBV2"/>
<feature type="compositionally biased region" description="Basic and acidic residues" evidence="1">
    <location>
        <begin position="40"/>
        <end position="49"/>
    </location>
</feature>
<dbReference type="OMA" id="WHLEWNT"/>
<feature type="compositionally biased region" description="Gly residues" evidence="1">
    <location>
        <begin position="73"/>
        <end position="83"/>
    </location>
</feature>
<evidence type="ECO:0000313" key="2">
    <source>
        <dbReference type="EMBL" id="EEY55257.1"/>
    </source>
</evidence>
<dbReference type="HOGENOM" id="CLU_2113710_0_0_1"/>
<evidence type="ECO:0000256" key="1">
    <source>
        <dbReference type="SAM" id="MobiDB-lite"/>
    </source>
</evidence>
<dbReference type="GeneID" id="9470508"/>
<protein>
    <submittedName>
        <fullName evidence="2">Uncharacterized protein</fullName>
    </submittedName>
</protein>
<accession>D0NBV2</accession>
<dbReference type="OrthoDB" id="128976at2759"/>
<sequence length="115" mass="12040">MKPIPVPDLYNVGREGRDTCFHILHLEWNNEGNIPGTLLEGHKTRERPPATRPGKKRRRRAQGSTTANAGGDDNSGGDGGDSGIGESNAGSEGDVAESEAGSVTGGPGDQRCMEV</sequence>
<dbReference type="Proteomes" id="UP000006643">
    <property type="component" value="Unassembled WGS sequence"/>
</dbReference>
<gene>
    <name evidence="2" type="ORF">PITG_09172</name>
</gene>
<evidence type="ECO:0000313" key="3">
    <source>
        <dbReference type="Proteomes" id="UP000006643"/>
    </source>
</evidence>
<dbReference type="AlphaFoldDB" id="D0NBV2"/>
<dbReference type="VEuPathDB" id="FungiDB:PITG_09172"/>
<proteinExistence type="predicted"/>
<dbReference type="EMBL" id="DS028131">
    <property type="protein sequence ID" value="EEY55257.1"/>
    <property type="molecule type" value="Genomic_DNA"/>
</dbReference>
<dbReference type="RefSeq" id="XP_002903481.1">
    <property type="nucleotide sequence ID" value="XM_002903435.1"/>
</dbReference>
<feature type="region of interest" description="Disordered" evidence="1">
    <location>
        <begin position="31"/>
        <end position="115"/>
    </location>
</feature>
<organism evidence="2 3">
    <name type="scientific">Phytophthora infestans (strain T30-4)</name>
    <name type="common">Potato late blight agent</name>
    <dbReference type="NCBI Taxonomy" id="403677"/>
    <lineage>
        <taxon>Eukaryota</taxon>
        <taxon>Sar</taxon>
        <taxon>Stramenopiles</taxon>
        <taxon>Oomycota</taxon>
        <taxon>Peronosporomycetes</taxon>
        <taxon>Peronosporales</taxon>
        <taxon>Peronosporaceae</taxon>
        <taxon>Phytophthora</taxon>
    </lineage>
</organism>
<reference evidence="3" key="1">
    <citation type="journal article" date="2009" name="Nature">
        <title>Genome sequence and analysis of the Irish potato famine pathogen Phytophthora infestans.</title>
        <authorList>
            <consortium name="The Broad Institute Genome Sequencing Platform"/>
            <person name="Haas B.J."/>
            <person name="Kamoun S."/>
            <person name="Zody M.C."/>
            <person name="Jiang R.H."/>
            <person name="Handsaker R.E."/>
            <person name="Cano L.M."/>
            <person name="Grabherr M."/>
            <person name="Kodira C.D."/>
            <person name="Raffaele S."/>
            <person name="Torto-Alalibo T."/>
            <person name="Bozkurt T.O."/>
            <person name="Ah-Fong A.M."/>
            <person name="Alvarado L."/>
            <person name="Anderson V.L."/>
            <person name="Armstrong M.R."/>
            <person name="Avrova A."/>
            <person name="Baxter L."/>
            <person name="Beynon J."/>
            <person name="Boevink P.C."/>
            <person name="Bollmann S.R."/>
            <person name="Bos J.I."/>
            <person name="Bulone V."/>
            <person name="Cai G."/>
            <person name="Cakir C."/>
            <person name="Carrington J.C."/>
            <person name="Chawner M."/>
            <person name="Conti L."/>
            <person name="Costanzo S."/>
            <person name="Ewan R."/>
            <person name="Fahlgren N."/>
            <person name="Fischbach M.A."/>
            <person name="Fugelstad J."/>
            <person name="Gilroy E.M."/>
            <person name="Gnerre S."/>
            <person name="Green P.J."/>
            <person name="Grenville-Briggs L.J."/>
            <person name="Griffith J."/>
            <person name="Grunwald N.J."/>
            <person name="Horn K."/>
            <person name="Horner N.R."/>
            <person name="Hu C.H."/>
            <person name="Huitema E."/>
            <person name="Jeong D.H."/>
            <person name="Jones A.M."/>
            <person name="Jones J.D."/>
            <person name="Jones R.W."/>
            <person name="Karlsson E.K."/>
            <person name="Kunjeti S.G."/>
            <person name="Lamour K."/>
            <person name="Liu Z."/>
            <person name="Ma L."/>
            <person name="Maclean D."/>
            <person name="Chibucos M.C."/>
            <person name="McDonald H."/>
            <person name="McWalters J."/>
            <person name="Meijer H.J."/>
            <person name="Morgan W."/>
            <person name="Morris P.F."/>
            <person name="Munro C.A."/>
            <person name="O'Neill K."/>
            <person name="Ospina-Giraldo M."/>
            <person name="Pinzon A."/>
            <person name="Pritchard L."/>
            <person name="Ramsahoye B."/>
            <person name="Ren Q."/>
            <person name="Restrepo S."/>
            <person name="Roy S."/>
            <person name="Sadanandom A."/>
            <person name="Savidor A."/>
            <person name="Schornack S."/>
            <person name="Schwartz D.C."/>
            <person name="Schumann U.D."/>
            <person name="Schwessinger B."/>
            <person name="Seyer L."/>
            <person name="Sharpe T."/>
            <person name="Silvar C."/>
            <person name="Song J."/>
            <person name="Studholme D.J."/>
            <person name="Sykes S."/>
            <person name="Thines M."/>
            <person name="van de Vondervoort P.J."/>
            <person name="Phuntumart V."/>
            <person name="Wawra S."/>
            <person name="Weide R."/>
            <person name="Win J."/>
            <person name="Young C."/>
            <person name="Zhou S."/>
            <person name="Fry W."/>
            <person name="Meyers B.C."/>
            <person name="van West P."/>
            <person name="Ristaino J."/>
            <person name="Govers F."/>
            <person name="Birch P.R."/>
            <person name="Whisson S.C."/>
            <person name="Judelson H.S."/>
            <person name="Nusbaum C."/>
        </authorList>
    </citation>
    <scope>NUCLEOTIDE SEQUENCE [LARGE SCALE GENOMIC DNA]</scope>
    <source>
        <strain evidence="3">T30-4</strain>
    </source>
</reference>
<keyword evidence="3" id="KW-1185">Reference proteome</keyword>